<accession>A0A509ECM8</accession>
<dbReference type="AlphaFoldDB" id="A0A509ECM8"/>
<evidence type="ECO:0000313" key="7">
    <source>
        <dbReference type="Proteomes" id="UP000410984"/>
    </source>
</evidence>
<keyword evidence="2" id="KW-0805">Transcription regulation</keyword>
<dbReference type="RefSeq" id="WP_142583325.1">
    <property type="nucleotide sequence ID" value="NZ_CABFPH010000031.1"/>
</dbReference>
<dbReference type="SUPFAM" id="SSF52172">
    <property type="entry name" value="CheY-like"/>
    <property type="match status" value="2"/>
</dbReference>
<dbReference type="Gene3D" id="3.40.50.2300">
    <property type="match status" value="2"/>
</dbReference>
<keyword evidence="3" id="KW-0804">Transcription</keyword>
<reference evidence="6 7" key="1">
    <citation type="submission" date="2019-06" db="EMBL/GenBank/DDBJ databases">
        <authorList>
            <person name="Rodrigo-Torres L."/>
            <person name="Arahal R. D."/>
            <person name="Lucena T."/>
        </authorList>
    </citation>
    <scope>NUCLEOTIDE SEQUENCE [LARGE SCALE GENOMIC DNA]</scope>
    <source>
        <strain evidence="6 7">SB0023/3</strain>
    </source>
</reference>
<dbReference type="InterPro" id="IPR011006">
    <property type="entry name" value="CheY-like_superfamily"/>
</dbReference>
<proteinExistence type="predicted"/>
<keyword evidence="1 4" id="KW-0597">Phosphoprotein</keyword>
<name>A0A509ECM8_9HYPH</name>
<dbReference type="OrthoDB" id="7979972at2"/>
<dbReference type="InterPro" id="IPR050595">
    <property type="entry name" value="Bact_response_regulator"/>
</dbReference>
<feature type="domain" description="Response regulatory" evidence="5">
    <location>
        <begin position="129"/>
        <end position="245"/>
    </location>
</feature>
<evidence type="ECO:0000256" key="1">
    <source>
        <dbReference type="ARBA" id="ARBA00022553"/>
    </source>
</evidence>
<feature type="domain" description="Response regulatory" evidence="5">
    <location>
        <begin position="6"/>
        <end position="122"/>
    </location>
</feature>
<evidence type="ECO:0000256" key="3">
    <source>
        <dbReference type="ARBA" id="ARBA00023163"/>
    </source>
</evidence>
<evidence type="ECO:0000256" key="4">
    <source>
        <dbReference type="PROSITE-ProRule" id="PRU00169"/>
    </source>
</evidence>
<comment type="caution">
    <text evidence="4">Lacks conserved residue(s) required for the propagation of feature annotation.</text>
</comment>
<dbReference type="GO" id="GO:0000160">
    <property type="term" value="P:phosphorelay signal transduction system"/>
    <property type="evidence" value="ECO:0007669"/>
    <property type="project" value="InterPro"/>
</dbReference>
<organism evidence="6 7">
    <name type="scientific">Methylobacterium symbioticum</name>
    <dbReference type="NCBI Taxonomy" id="2584084"/>
    <lineage>
        <taxon>Bacteria</taxon>
        <taxon>Pseudomonadati</taxon>
        <taxon>Pseudomonadota</taxon>
        <taxon>Alphaproteobacteria</taxon>
        <taxon>Hyphomicrobiales</taxon>
        <taxon>Methylobacteriaceae</taxon>
        <taxon>Methylobacterium</taxon>
    </lineage>
</organism>
<dbReference type="EMBL" id="CABFPH010000031">
    <property type="protein sequence ID" value="VUD71961.1"/>
    <property type="molecule type" value="Genomic_DNA"/>
</dbReference>
<dbReference type="Pfam" id="PF00072">
    <property type="entry name" value="Response_reg"/>
    <property type="match status" value="2"/>
</dbReference>
<dbReference type="Proteomes" id="UP000410984">
    <property type="component" value="Unassembled WGS sequence"/>
</dbReference>
<dbReference type="PANTHER" id="PTHR44591">
    <property type="entry name" value="STRESS RESPONSE REGULATOR PROTEIN 1"/>
    <property type="match status" value="1"/>
</dbReference>
<protein>
    <submittedName>
        <fullName evidence="6">Chemotaxis protein CheY</fullName>
    </submittedName>
</protein>
<evidence type="ECO:0000256" key="2">
    <source>
        <dbReference type="ARBA" id="ARBA00023015"/>
    </source>
</evidence>
<dbReference type="PANTHER" id="PTHR44591:SF3">
    <property type="entry name" value="RESPONSE REGULATORY DOMAIN-CONTAINING PROTEIN"/>
    <property type="match status" value="1"/>
</dbReference>
<keyword evidence="7" id="KW-1185">Reference proteome</keyword>
<dbReference type="InterPro" id="IPR001789">
    <property type="entry name" value="Sig_transdc_resp-reg_receiver"/>
</dbReference>
<dbReference type="CDD" id="cd00156">
    <property type="entry name" value="REC"/>
    <property type="match status" value="2"/>
</dbReference>
<gene>
    <name evidence="6" type="primary">cheY_3</name>
    <name evidence="6" type="ORF">MET9862_02553</name>
</gene>
<feature type="modified residue" description="4-aspartylphosphate" evidence="4">
    <location>
        <position position="57"/>
    </location>
</feature>
<evidence type="ECO:0000259" key="5">
    <source>
        <dbReference type="PROSITE" id="PS50110"/>
    </source>
</evidence>
<dbReference type="PROSITE" id="PS50110">
    <property type="entry name" value="RESPONSE_REGULATORY"/>
    <property type="match status" value="2"/>
</dbReference>
<sequence>MKAGLTVLIADSDEEARLDLVEAIAASNLNVQIVEACNGRELAAALEKEAVDLVFVDVTLPGTDVTSLAAWRERRGRGAMIVLLSDVLAPRWPAVARLVGAYDVLLKPLNERHVARVLAASNVIRRELRLLVVEPRAAVRTLIRRLLRDSHFTFEIVDAERGSVALRAARLGSFDVALIEADLPDMPALEVACQVSDRHRQAKILLMGLSAAAVPARQLDTFGACGYLRKPFTFADIDRTIHDAFGLWHPYLVKALQAEAAGTQALGA</sequence>
<evidence type="ECO:0000313" key="6">
    <source>
        <dbReference type="EMBL" id="VUD71961.1"/>
    </source>
</evidence>
<dbReference type="SMART" id="SM00448">
    <property type="entry name" value="REC"/>
    <property type="match status" value="2"/>
</dbReference>